<dbReference type="Gene3D" id="1.10.3520.10">
    <property type="entry name" value="Glycolipid transfer protein"/>
    <property type="match status" value="1"/>
</dbReference>
<dbReference type="InterPro" id="IPR014830">
    <property type="entry name" value="Glycolipid_transfer_prot_dom"/>
</dbReference>
<dbReference type="GO" id="GO:1902388">
    <property type="term" value="F:ceramide 1-phosphate transfer activity"/>
    <property type="evidence" value="ECO:0007669"/>
    <property type="project" value="TreeGrafter"/>
</dbReference>
<evidence type="ECO:0000313" key="4">
    <source>
        <dbReference type="Proteomes" id="UP000749646"/>
    </source>
</evidence>
<dbReference type="Pfam" id="PF08718">
    <property type="entry name" value="GLTP"/>
    <property type="match status" value="1"/>
</dbReference>
<reference evidence="3" key="1">
    <citation type="journal article" date="2020" name="Fungal Divers.">
        <title>Resolving the Mortierellaceae phylogeny through synthesis of multi-gene phylogenetics and phylogenomics.</title>
        <authorList>
            <person name="Vandepol N."/>
            <person name="Liber J."/>
            <person name="Desiro A."/>
            <person name="Na H."/>
            <person name="Kennedy M."/>
            <person name="Barry K."/>
            <person name="Grigoriev I.V."/>
            <person name="Miller A.N."/>
            <person name="O'Donnell K."/>
            <person name="Stajich J.E."/>
            <person name="Bonito G."/>
        </authorList>
    </citation>
    <scope>NUCLEOTIDE SEQUENCE</scope>
    <source>
        <strain evidence="3">MES-2147</strain>
    </source>
</reference>
<evidence type="ECO:0000313" key="3">
    <source>
        <dbReference type="EMBL" id="KAG0003580.1"/>
    </source>
</evidence>
<keyword evidence="4" id="KW-1185">Reference proteome</keyword>
<feature type="domain" description="Glycolipid transfer protein" evidence="2">
    <location>
        <begin position="22"/>
        <end position="160"/>
    </location>
</feature>
<dbReference type="AlphaFoldDB" id="A0A9P6SUB4"/>
<accession>A0A9P6SUB4</accession>
<dbReference type="EMBL" id="JAAAHW010000336">
    <property type="protein sequence ID" value="KAG0003580.1"/>
    <property type="molecule type" value="Genomic_DNA"/>
</dbReference>
<evidence type="ECO:0000256" key="1">
    <source>
        <dbReference type="ARBA" id="ARBA00022448"/>
    </source>
</evidence>
<dbReference type="GO" id="GO:0016020">
    <property type="term" value="C:membrane"/>
    <property type="evidence" value="ECO:0007669"/>
    <property type="project" value="TreeGrafter"/>
</dbReference>
<dbReference type="SUPFAM" id="SSF110004">
    <property type="entry name" value="Glycolipid transfer protein, GLTP"/>
    <property type="match status" value="1"/>
</dbReference>
<comment type="caution">
    <text evidence="3">The sequence shown here is derived from an EMBL/GenBank/DDBJ whole genome shotgun (WGS) entry which is preliminary data.</text>
</comment>
<dbReference type="Proteomes" id="UP000749646">
    <property type="component" value="Unassembled WGS sequence"/>
</dbReference>
<protein>
    <recommendedName>
        <fullName evidence="2">Glycolipid transfer protein domain-containing protein</fullName>
    </recommendedName>
</protein>
<dbReference type="PANTHER" id="PTHR10219:SF25">
    <property type="entry name" value="PLECKSTRIN HOMOLOGY DOMAIN-CONTAINING FAMILY A MEMBER 8"/>
    <property type="match status" value="1"/>
</dbReference>
<dbReference type="FunFam" id="1.10.3520.10:FF:000001">
    <property type="entry name" value="Pleckstrin domain-containing family A member 8"/>
    <property type="match status" value="1"/>
</dbReference>
<proteinExistence type="predicted"/>
<organism evidence="3 4">
    <name type="scientific">Modicella reniformis</name>
    <dbReference type="NCBI Taxonomy" id="1440133"/>
    <lineage>
        <taxon>Eukaryota</taxon>
        <taxon>Fungi</taxon>
        <taxon>Fungi incertae sedis</taxon>
        <taxon>Mucoromycota</taxon>
        <taxon>Mortierellomycotina</taxon>
        <taxon>Mortierellomycetes</taxon>
        <taxon>Mortierellales</taxon>
        <taxon>Mortierellaceae</taxon>
        <taxon>Modicella</taxon>
    </lineage>
</organism>
<evidence type="ECO:0000259" key="2">
    <source>
        <dbReference type="Pfam" id="PF08718"/>
    </source>
</evidence>
<sequence length="194" mass="21860">MTTFFRNTGRSYTEVTINDQGINTEEYLQATEGLVKIFGLFGTAFTVVQKDMNGNIKKIHDRFLQNPIANSTLEKLVEGELAEKKKTATEGLLWLNRGLDFTLQSLEHSAANPDEELSVSFSKGYENTLRPHHGTFVRPVFSLAMKSCPYRSVFYGKLGEDQEMVKQDMSAYLGGLRRVVSGTQTFYAVKQVKL</sequence>
<dbReference type="GO" id="GO:1902387">
    <property type="term" value="F:ceramide 1-phosphate binding"/>
    <property type="evidence" value="ECO:0007669"/>
    <property type="project" value="TreeGrafter"/>
</dbReference>
<dbReference type="PANTHER" id="PTHR10219">
    <property type="entry name" value="GLYCOLIPID TRANSFER PROTEIN-RELATED"/>
    <property type="match status" value="1"/>
</dbReference>
<dbReference type="GO" id="GO:0005829">
    <property type="term" value="C:cytosol"/>
    <property type="evidence" value="ECO:0007669"/>
    <property type="project" value="TreeGrafter"/>
</dbReference>
<dbReference type="InterPro" id="IPR036497">
    <property type="entry name" value="GLTP_sf"/>
</dbReference>
<dbReference type="OrthoDB" id="205255at2759"/>
<name>A0A9P6SUB4_9FUNG</name>
<keyword evidence="1" id="KW-0813">Transport</keyword>
<gene>
    <name evidence="3" type="ORF">BGZ65_001552</name>
</gene>